<dbReference type="Pfam" id="PF00072">
    <property type="entry name" value="Response_reg"/>
    <property type="match status" value="1"/>
</dbReference>
<dbReference type="InterPro" id="IPR001789">
    <property type="entry name" value="Sig_transdc_resp-reg_receiver"/>
</dbReference>
<dbReference type="CDD" id="cd01948">
    <property type="entry name" value="EAL"/>
    <property type="match status" value="1"/>
</dbReference>
<dbReference type="PROSITE" id="PS50110">
    <property type="entry name" value="RESPONSE_REGULATORY"/>
    <property type="match status" value="1"/>
</dbReference>
<dbReference type="HOGENOM" id="CLU_000445_70_50_4"/>
<dbReference type="Gene3D" id="3.40.50.2300">
    <property type="match status" value="2"/>
</dbReference>
<dbReference type="InterPro" id="IPR043128">
    <property type="entry name" value="Rev_trsase/Diguanyl_cyclase"/>
</dbReference>
<dbReference type="GO" id="GO:0000160">
    <property type="term" value="P:phosphorelay signal transduction system"/>
    <property type="evidence" value="ECO:0007669"/>
    <property type="project" value="InterPro"/>
</dbReference>
<feature type="domain" description="GGDEF" evidence="6">
    <location>
        <begin position="436"/>
        <end position="570"/>
    </location>
</feature>
<dbReference type="SMART" id="SM00052">
    <property type="entry name" value="EAL"/>
    <property type="match status" value="1"/>
</dbReference>
<dbReference type="CDD" id="cd00130">
    <property type="entry name" value="PAS"/>
    <property type="match status" value="2"/>
</dbReference>
<dbReference type="SUPFAM" id="SSF141868">
    <property type="entry name" value="EAL domain-like"/>
    <property type="match status" value="1"/>
</dbReference>
<proteinExistence type="predicted"/>
<dbReference type="SMART" id="SM00267">
    <property type="entry name" value="GGDEF"/>
    <property type="match status" value="1"/>
</dbReference>
<dbReference type="Gene3D" id="3.30.450.20">
    <property type="entry name" value="PAS domain"/>
    <property type="match status" value="2"/>
</dbReference>
<dbReference type="eggNOG" id="COG2202">
    <property type="taxonomic scope" value="Bacteria"/>
</dbReference>
<dbReference type="NCBIfam" id="TIGR00254">
    <property type="entry name" value="GGDEF"/>
    <property type="match status" value="1"/>
</dbReference>
<gene>
    <name evidence="7" type="ordered locus">CAP2UW1_2306</name>
</gene>
<dbReference type="Gene3D" id="3.20.20.450">
    <property type="entry name" value="EAL domain"/>
    <property type="match status" value="1"/>
</dbReference>
<dbReference type="Pfam" id="PF00563">
    <property type="entry name" value="EAL"/>
    <property type="match status" value="1"/>
</dbReference>
<evidence type="ECO:0000313" key="7">
    <source>
        <dbReference type="EMBL" id="ACV35597.1"/>
    </source>
</evidence>
<evidence type="ECO:0000259" key="5">
    <source>
        <dbReference type="PROSITE" id="PS50883"/>
    </source>
</evidence>
<feature type="domain" description="PAC" evidence="4">
    <location>
        <begin position="352"/>
        <end position="404"/>
    </location>
</feature>
<dbReference type="PANTHER" id="PTHR44757">
    <property type="entry name" value="DIGUANYLATE CYCLASE DGCP"/>
    <property type="match status" value="1"/>
</dbReference>
<dbReference type="NCBIfam" id="TIGR00229">
    <property type="entry name" value="sensory_box"/>
    <property type="match status" value="1"/>
</dbReference>
<feature type="domain" description="EAL" evidence="5">
    <location>
        <begin position="579"/>
        <end position="833"/>
    </location>
</feature>
<dbReference type="EMBL" id="CP001715">
    <property type="protein sequence ID" value="ACV35597.1"/>
    <property type="molecule type" value="Genomic_DNA"/>
</dbReference>
<protein>
    <submittedName>
        <fullName evidence="7">Response regulator receiver modulated diguanylate cyclase/phosphodiesterase with PAS/PAC sensor(S)</fullName>
    </submittedName>
</protein>
<evidence type="ECO:0000259" key="6">
    <source>
        <dbReference type="PROSITE" id="PS50887"/>
    </source>
</evidence>
<dbReference type="InterPro" id="IPR035919">
    <property type="entry name" value="EAL_sf"/>
</dbReference>
<dbReference type="SMART" id="SM00086">
    <property type="entry name" value="PAC"/>
    <property type="match status" value="2"/>
</dbReference>
<dbReference type="InterPro" id="IPR000160">
    <property type="entry name" value="GGDEF_dom"/>
</dbReference>
<dbReference type="Gene3D" id="3.30.70.270">
    <property type="match status" value="1"/>
</dbReference>
<reference evidence="7" key="2">
    <citation type="submission" date="2009-09" db="EMBL/GenBank/DDBJ databases">
        <title>Complete sequence of chromosome of Candidatus Accumulibacter phosphatis clade IIA str. UW-1.</title>
        <authorList>
            <consortium name="US DOE Joint Genome Institute"/>
            <person name="Martin H.G."/>
            <person name="Ivanova N."/>
            <person name="Kunin V."/>
            <person name="Warnecke F."/>
            <person name="Barry K."/>
            <person name="He S."/>
            <person name="Salamov A."/>
            <person name="Szeto E."/>
            <person name="Dalin E."/>
            <person name="Pangilinan J.L."/>
            <person name="Lapidus A."/>
            <person name="Lowry S."/>
            <person name="Kyrpides N.C."/>
            <person name="McMahon K.D."/>
            <person name="Hugenholtz P."/>
        </authorList>
    </citation>
    <scope>NUCLEOTIDE SEQUENCE [LARGE SCALE GENOMIC DNA]</scope>
    <source>
        <strain evidence="7">UW-1</strain>
    </source>
</reference>
<dbReference type="PROSITE" id="PS50113">
    <property type="entry name" value="PAC"/>
    <property type="match status" value="1"/>
</dbReference>
<dbReference type="PROSITE" id="PS50887">
    <property type="entry name" value="GGDEF"/>
    <property type="match status" value="1"/>
</dbReference>
<dbReference type="eggNOG" id="COG5001">
    <property type="taxonomic scope" value="Bacteria"/>
</dbReference>
<dbReference type="CDD" id="cd17569">
    <property type="entry name" value="REC_HupR-like"/>
    <property type="match status" value="1"/>
</dbReference>
<feature type="domain" description="PAS" evidence="3">
    <location>
        <begin position="279"/>
        <end position="325"/>
    </location>
</feature>
<dbReference type="OrthoDB" id="9813903at2"/>
<dbReference type="Pfam" id="PF13426">
    <property type="entry name" value="PAS_9"/>
    <property type="match status" value="1"/>
</dbReference>
<dbReference type="SUPFAM" id="SSF55785">
    <property type="entry name" value="PYP-like sensor domain (PAS domain)"/>
    <property type="match status" value="2"/>
</dbReference>
<evidence type="ECO:0000256" key="1">
    <source>
        <dbReference type="PROSITE-ProRule" id="PRU00169"/>
    </source>
</evidence>
<sequence length="978" mass="107253">MPSVPPHSFFREDNPLLYVLYAGRPGPQVERALADCAPHLPRLRFDVVESEAQALARLSVVADSGPVPDLLLVDCQSPGLNAPAIARTLRGRLGLTVPIVLICDDDGVVATAAQLGLNDCAITRRDDPASLAGVIEDAARQARFRQESSSVRPATTHRQLVLSAGPTVLYACGVDGQSLVPLWVSDNITRVLHFSPAECLAPDWWVSHVHDADRAHVLETWPRLLADGSLLQEYRFRDGQGVVRWLRDHKRLLFDANHQPLAVVGNWDDVTAGHALAERQRLHATALESTRDGVLIADLTGRIISVNPAFSEMTGYTAAEAIGRNPRLLQSGRHDRAFYQAMWASLTQAGHWQGELWNRRADGEIYPQWATLSVVKDEHGQPTHYLAVFTDLSKLKHREEELEHLAHYDPLTDLPNRLLLRSLLQHALERAQRQGGKSAVLVINLDQFKNVNDSLGHALGDELLLGVTARLKARLRHEDVVGRLGADEFVAILEASQDAENAGSIAGDLLAALAPPFVLADGHETYARASIGISVFPQDGKGANDLLRSADVAMHRAKQRGGNQYAFYTGELGHGALQRLEMETALRRALIQGELVLHYQPKLDLASGVIVGGEALLRWQRPGFGLVPPYRFIPLAEETGLIVPIGAWVINETCRQIRAWAEAGQPSVMVAVNVSARQFAGGELEAVLATALRKHAVDPRMLGLELTESMLMAAPEQATERLDALRRVGVAVALDDFGTGYSSLSYLSRFPVDELKIDRSFITHIVSDPKAANIATAVIALAHRMALKVVAEGVETETQLSYLRKNRCDQIQGYLFSAPVPADEFATLVSQGKCLPPTQAHGESHTLLLVDDKPHALSALRRALRAQGYRVLATGCPHEGLNLLAGNDVQVIVAAQRMLPMQGTDFLTRVRLLHPDTVRIVMAGYSELESIVDAVNQGAVYRFLTKPWEENQLRGHIRDAFDYYEAIVRPRTVRGGLP</sequence>
<dbReference type="KEGG" id="app:CAP2UW1_2306"/>
<dbReference type="InterPro" id="IPR029787">
    <property type="entry name" value="Nucleotide_cyclase"/>
</dbReference>
<reference evidence="7" key="1">
    <citation type="submission" date="2009-08" db="EMBL/GenBank/DDBJ databases">
        <authorList>
            <consortium name="US DOE Joint Genome Institute"/>
            <person name="Lucas S."/>
            <person name="Copeland A."/>
            <person name="Lapidus A."/>
            <person name="Glavina del Rio T."/>
            <person name="Dalin E."/>
            <person name="Tice H."/>
            <person name="Bruce D."/>
            <person name="Barry K."/>
            <person name="Pitluck S."/>
            <person name="Lowry S."/>
            <person name="Larimer F."/>
            <person name="Land M."/>
            <person name="Hauser L."/>
            <person name="Kyrpides N."/>
            <person name="Ivanova N."/>
            <person name="McMahon K.D."/>
            <person name="Hugenholtz P."/>
        </authorList>
    </citation>
    <scope>NUCLEOTIDE SEQUENCE</scope>
    <source>
        <strain evidence="7">UW-1</strain>
    </source>
</reference>
<evidence type="ECO:0000259" key="2">
    <source>
        <dbReference type="PROSITE" id="PS50110"/>
    </source>
</evidence>
<name>C7RQ11_ACCRE</name>
<dbReference type="InterPro" id="IPR000700">
    <property type="entry name" value="PAS-assoc_C"/>
</dbReference>
<dbReference type="InterPro" id="IPR000014">
    <property type="entry name" value="PAS"/>
</dbReference>
<comment type="caution">
    <text evidence="1">Lacks conserved residue(s) required for the propagation of feature annotation.</text>
</comment>
<organism evidence="7">
    <name type="scientific">Accumulibacter regalis</name>
    <dbReference type="NCBI Taxonomy" id="522306"/>
    <lineage>
        <taxon>Bacteria</taxon>
        <taxon>Pseudomonadati</taxon>
        <taxon>Pseudomonadota</taxon>
        <taxon>Betaproteobacteria</taxon>
        <taxon>Candidatus Accumulibacter</taxon>
    </lineage>
</organism>
<dbReference type="InterPro" id="IPR001610">
    <property type="entry name" value="PAC"/>
</dbReference>
<dbReference type="InterPro" id="IPR011006">
    <property type="entry name" value="CheY-like_superfamily"/>
</dbReference>
<dbReference type="InterPro" id="IPR035965">
    <property type="entry name" value="PAS-like_dom_sf"/>
</dbReference>
<dbReference type="PANTHER" id="PTHR44757:SF2">
    <property type="entry name" value="BIOFILM ARCHITECTURE MAINTENANCE PROTEIN MBAA"/>
    <property type="match status" value="1"/>
</dbReference>
<dbReference type="PROSITE" id="PS50883">
    <property type="entry name" value="EAL"/>
    <property type="match status" value="1"/>
</dbReference>
<dbReference type="CDD" id="cd01949">
    <property type="entry name" value="GGDEF"/>
    <property type="match status" value="1"/>
</dbReference>
<evidence type="ECO:0000259" key="3">
    <source>
        <dbReference type="PROSITE" id="PS50112"/>
    </source>
</evidence>
<dbReference type="AlphaFoldDB" id="C7RQ11"/>
<evidence type="ECO:0000259" key="4">
    <source>
        <dbReference type="PROSITE" id="PS50113"/>
    </source>
</evidence>
<dbReference type="SMART" id="SM00448">
    <property type="entry name" value="REC"/>
    <property type="match status" value="1"/>
</dbReference>
<feature type="domain" description="Response regulatory" evidence="2">
    <location>
        <begin position="846"/>
        <end position="961"/>
    </location>
</feature>
<dbReference type="STRING" id="522306.CAP2UW1_2306"/>
<dbReference type="PROSITE" id="PS50112">
    <property type="entry name" value="PAS"/>
    <property type="match status" value="1"/>
</dbReference>
<dbReference type="Pfam" id="PF00990">
    <property type="entry name" value="GGDEF"/>
    <property type="match status" value="1"/>
</dbReference>
<dbReference type="FunFam" id="3.20.20.450:FF:000001">
    <property type="entry name" value="Cyclic di-GMP phosphodiesterase yahA"/>
    <property type="match status" value="1"/>
</dbReference>
<dbReference type="SMART" id="SM00091">
    <property type="entry name" value="PAS"/>
    <property type="match status" value="2"/>
</dbReference>
<dbReference type="Pfam" id="PF08447">
    <property type="entry name" value="PAS_3"/>
    <property type="match status" value="1"/>
</dbReference>
<dbReference type="SUPFAM" id="SSF55073">
    <property type="entry name" value="Nucleotide cyclase"/>
    <property type="match status" value="1"/>
</dbReference>
<dbReference type="InterPro" id="IPR052155">
    <property type="entry name" value="Biofilm_reg_signaling"/>
</dbReference>
<dbReference type="InterPro" id="IPR013655">
    <property type="entry name" value="PAS_fold_3"/>
</dbReference>
<dbReference type="SUPFAM" id="SSF52172">
    <property type="entry name" value="CheY-like"/>
    <property type="match status" value="2"/>
</dbReference>
<accession>C7RQ11</accession>
<dbReference type="InterPro" id="IPR001633">
    <property type="entry name" value="EAL_dom"/>
</dbReference>